<feature type="domain" description="STAS" evidence="1">
    <location>
        <begin position="1"/>
        <end position="109"/>
    </location>
</feature>
<dbReference type="SUPFAM" id="SSF52091">
    <property type="entry name" value="SpoIIaa-like"/>
    <property type="match status" value="1"/>
</dbReference>
<sequence length="193" mass="22507">MYDFIVLENYLFISISKDLVFGSNDSLESFIEIRLNSDIKGVVLNLTNTTYIDSSGVSHILRIKKMIDLSLKSLFIVVDNPRIEKVLKISRIDKYINIYKNNQDVFDFNKTDDIEPGQKVYEYNMAIPGEFKYIQLVESFLKNILEKHYVFKDKDKYDINMYLEESLSNSIEHGYEESGLKGKISILVICRKT</sequence>
<gene>
    <name evidence="2" type="ORF">C0601_06005</name>
</gene>
<evidence type="ECO:0000259" key="1">
    <source>
        <dbReference type="PROSITE" id="PS50801"/>
    </source>
</evidence>
<evidence type="ECO:0000313" key="3">
    <source>
        <dbReference type="Proteomes" id="UP000234857"/>
    </source>
</evidence>
<dbReference type="GO" id="GO:0043856">
    <property type="term" value="F:anti-sigma factor antagonist activity"/>
    <property type="evidence" value="ECO:0007669"/>
    <property type="project" value="TreeGrafter"/>
</dbReference>
<dbReference type="InterPro" id="IPR002645">
    <property type="entry name" value="STAS_dom"/>
</dbReference>
<dbReference type="Proteomes" id="UP000234857">
    <property type="component" value="Unassembled WGS sequence"/>
</dbReference>
<proteinExistence type="predicted"/>
<dbReference type="Pfam" id="PF01740">
    <property type="entry name" value="STAS"/>
    <property type="match status" value="1"/>
</dbReference>
<reference evidence="2 3" key="1">
    <citation type="submission" date="2017-11" db="EMBL/GenBank/DDBJ databases">
        <title>Genome-resolved metagenomics identifies genetic mobility, metabolic interactions, and unexpected diversity in perchlorate-reducing communities.</title>
        <authorList>
            <person name="Barnum T.P."/>
            <person name="Figueroa I.A."/>
            <person name="Carlstrom C.I."/>
            <person name="Lucas L.N."/>
            <person name="Engelbrektson A.L."/>
            <person name="Coates J.D."/>
        </authorList>
    </citation>
    <scope>NUCLEOTIDE SEQUENCE [LARGE SCALE GENOMIC DNA]</scope>
    <source>
        <strain evidence="2">BM706</strain>
    </source>
</reference>
<dbReference type="PROSITE" id="PS50801">
    <property type="entry name" value="STAS"/>
    <property type="match status" value="1"/>
</dbReference>
<accession>A0A2N5ZGV7</accession>
<evidence type="ECO:0000313" key="2">
    <source>
        <dbReference type="EMBL" id="PLX17930.1"/>
    </source>
</evidence>
<dbReference type="Gene3D" id="3.30.750.24">
    <property type="entry name" value="STAS domain"/>
    <property type="match status" value="1"/>
</dbReference>
<comment type="caution">
    <text evidence="2">The sequence shown here is derived from an EMBL/GenBank/DDBJ whole genome shotgun (WGS) entry which is preliminary data.</text>
</comment>
<dbReference type="CDD" id="cd07043">
    <property type="entry name" value="STAS_anti-anti-sigma_factors"/>
    <property type="match status" value="1"/>
</dbReference>
<dbReference type="EMBL" id="PKTG01000077">
    <property type="protein sequence ID" value="PLX17930.1"/>
    <property type="molecule type" value="Genomic_DNA"/>
</dbReference>
<protein>
    <recommendedName>
        <fullName evidence="1">STAS domain-containing protein</fullName>
    </recommendedName>
</protein>
<name>A0A2N5ZGV7_MUIH1</name>
<dbReference type="PANTHER" id="PTHR33495">
    <property type="entry name" value="ANTI-SIGMA FACTOR ANTAGONIST TM_1081-RELATED-RELATED"/>
    <property type="match status" value="1"/>
</dbReference>
<dbReference type="AlphaFoldDB" id="A0A2N5ZGV7"/>
<organism evidence="2 3">
    <name type="scientific">Muiribacterium halophilum</name>
    <dbReference type="NCBI Taxonomy" id="2053465"/>
    <lineage>
        <taxon>Bacteria</taxon>
        <taxon>Candidatus Muiribacteriota</taxon>
        <taxon>Candidatus Muiribacteriia</taxon>
        <taxon>Candidatus Muiribacteriales</taxon>
        <taxon>Candidatus Muiribacteriaceae</taxon>
        <taxon>Candidatus Muiribacterium</taxon>
    </lineage>
</organism>
<dbReference type="InterPro" id="IPR036513">
    <property type="entry name" value="STAS_dom_sf"/>
</dbReference>